<evidence type="ECO:0000256" key="2">
    <source>
        <dbReference type="ARBA" id="ARBA00023235"/>
    </source>
</evidence>
<dbReference type="GO" id="GO:0019563">
    <property type="term" value="P:glycerol catabolic process"/>
    <property type="evidence" value="ECO:0007669"/>
    <property type="project" value="TreeGrafter"/>
</dbReference>
<dbReference type="GO" id="GO:0004807">
    <property type="term" value="F:triose-phosphate isomerase activity"/>
    <property type="evidence" value="ECO:0007669"/>
    <property type="project" value="UniProtKB-UniRule"/>
</dbReference>
<dbReference type="PROSITE" id="PS51440">
    <property type="entry name" value="TIM_2"/>
    <property type="match status" value="1"/>
</dbReference>
<sequence length="255" mass="27884">MKKLIVANLKMNPNSPDAARKLFYEIRKGARRFQRVHIVICPPFVFLPLFKKLTDNSGGISLGSQNLFWEGAGAYTGEISGAMIRGVGGEYVIVGHSERRAHLAETDEMVRKKLKASFDARLKPVLCVGEVKRDGEGKYFRFIQKQLASALKGVPRSCLSSLAVAYEPVWAIGTGKPATPDDVLEMALFIEKTLSTMFSRKIAAKIRILYGGSVDSANAPEFLVKGRVAGFLVGGQSLHAERFLAIVHASDEVVS</sequence>
<dbReference type="CDD" id="cd00311">
    <property type="entry name" value="TIM"/>
    <property type="match status" value="1"/>
</dbReference>
<dbReference type="Pfam" id="PF00121">
    <property type="entry name" value="TIM"/>
    <property type="match status" value="1"/>
</dbReference>
<comment type="pathway">
    <text evidence="3">Carbohydrate degradation; glycolysis; D-glyceraldehyde 3-phosphate from glycerone phosphate: step 1/1.</text>
</comment>
<dbReference type="NCBIfam" id="TIGR00419">
    <property type="entry name" value="tim"/>
    <property type="match status" value="1"/>
</dbReference>
<comment type="pathway">
    <text evidence="3">Carbohydrate biosynthesis; gluconeogenesis.</text>
</comment>
<comment type="subcellular location">
    <subcellularLocation>
        <location evidence="3">Cytoplasm</location>
    </subcellularLocation>
</comment>
<dbReference type="AlphaFoldDB" id="A0A1G2FXW6"/>
<dbReference type="UniPathway" id="UPA00109">
    <property type="reaction ID" value="UER00189"/>
</dbReference>
<comment type="subunit">
    <text evidence="3">Homodimer.</text>
</comment>
<reference evidence="4 5" key="1">
    <citation type="journal article" date="2016" name="Nat. Commun.">
        <title>Thousands of microbial genomes shed light on interconnected biogeochemical processes in an aquifer system.</title>
        <authorList>
            <person name="Anantharaman K."/>
            <person name="Brown C.T."/>
            <person name="Hug L.A."/>
            <person name="Sharon I."/>
            <person name="Castelle C.J."/>
            <person name="Probst A.J."/>
            <person name="Thomas B.C."/>
            <person name="Singh A."/>
            <person name="Wilkins M.J."/>
            <person name="Karaoz U."/>
            <person name="Brodie E.L."/>
            <person name="Williams K.H."/>
            <person name="Hubbard S.S."/>
            <person name="Banfield J.F."/>
        </authorList>
    </citation>
    <scope>NUCLEOTIDE SEQUENCE [LARGE SCALE GENOMIC DNA]</scope>
</reference>
<dbReference type="InterPro" id="IPR020861">
    <property type="entry name" value="Triosephosphate_isomerase_AS"/>
</dbReference>
<name>A0A1G2FXW6_9BACT</name>
<dbReference type="GO" id="GO:0005829">
    <property type="term" value="C:cytosol"/>
    <property type="evidence" value="ECO:0007669"/>
    <property type="project" value="TreeGrafter"/>
</dbReference>
<comment type="catalytic activity">
    <reaction evidence="3">
        <text>D-glyceraldehyde 3-phosphate = dihydroxyacetone phosphate</text>
        <dbReference type="Rhea" id="RHEA:18585"/>
        <dbReference type="ChEBI" id="CHEBI:57642"/>
        <dbReference type="ChEBI" id="CHEBI:59776"/>
        <dbReference type="EC" id="5.3.1.1"/>
    </reaction>
</comment>
<dbReference type="EMBL" id="MHNI01000018">
    <property type="protein sequence ID" value="OGZ42448.1"/>
    <property type="molecule type" value="Genomic_DNA"/>
</dbReference>
<evidence type="ECO:0000256" key="3">
    <source>
        <dbReference type="RuleBase" id="RU363013"/>
    </source>
</evidence>
<dbReference type="GO" id="GO:0006094">
    <property type="term" value="P:gluconeogenesis"/>
    <property type="evidence" value="ECO:0007669"/>
    <property type="project" value="UniProtKB-UniPathway"/>
</dbReference>
<comment type="caution">
    <text evidence="4">The sequence shown here is derived from an EMBL/GenBank/DDBJ whole genome shotgun (WGS) entry which is preliminary data.</text>
</comment>
<keyword evidence="3" id="KW-0963">Cytoplasm</keyword>
<evidence type="ECO:0000313" key="5">
    <source>
        <dbReference type="Proteomes" id="UP000176700"/>
    </source>
</evidence>
<proteinExistence type="inferred from homology"/>
<dbReference type="Proteomes" id="UP000176700">
    <property type="component" value="Unassembled WGS sequence"/>
</dbReference>
<keyword evidence="3" id="KW-0324">Glycolysis</keyword>
<evidence type="ECO:0000256" key="1">
    <source>
        <dbReference type="ARBA" id="ARBA00007422"/>
    </source>
</evidence>
<comment type="similarity">
    <text evidence="1 3">Belongs to the triosephosphate isomerase family.</text>
</comment>
<accession>A0A1G2FXW6</accession>
<dbReference type="GO" id="GO:0046166">
    <property type="term" value="P:glyceraldehyde-3-phosphate biosynthetic process"/>
    <property type="evidence" value="ECO:0007669"/>
    <property type="project" value="TreeGrafter"/>
</dbReference>
<dbReference type="GO" id="GO:0006096">
    <property type="term" value="P:glycolytic process"/>
    <property type="evidence" value="ECO:0007669"/>
    <property type="project" value="UniProtKB-UniRule"/>
</dbReference>
<organism evidence="4 5">
    <name type="scientific">Candidatus Ryanbacteria bacterium RIFCSPHIGHO2_01_45_13</name>
    <dbReference type="NCBI Taxonomy" id="1802112"/>
    <lineage>
        <taxon>Bacteria</taxon>
        <taxon>Candidatus Ryaniibacteriota</taxon>
    </lineage>
</organism>
<dbReference type="InterPro" id="IPR035990">
    <property type="entry name" value="TIM_sf"/>
</dbReference>
<keyword evidence="3" id="KW-0312">Gluconeogenesis</keyword>
<dbReference type="PANTHER" id="PTHR21139">
    <property type="entry name" value="TRIOSEPHOSPHATE ISOMERASE"/>
    <property type="match status" value="1"/>
</dbReference>
<dbReference type="UniPathway" id="UPA00138"/>
<evidence type="ECO:0000313" key="4">
    <source>
        <dbReference type="EMBL" id="OGZ42448.1"/>
    </source>
</evidence>
<protein>
    <recommendedName>
        <fullName evidence="3">Triosephosphate isomerase</fullName>
        <ecNumber evidence="3">5.3.1.1</ecNumber>
    </recommendedName>
</protein>
<dbReference type="EC" id="5.3.1.1" evidence="3"/>
<dbReference type="InterPro" id="IPR013785">
    <property type="entry name" value="Aldolase_TIM"/>
</dbReference>
<keyword evidence="2 3" id="KW-0413">Isomerase</keyword>
<dbReference type="PROSITE" id="PS00171">
    <property type="entry name" value="TIM_1"/>
    <property type="match status" value="1"/>
</dbReference>
<dbReference type="SUPFAM" id="SSF51351">
    <property type="entry name" value="Triosephosphate isomerase (TIM)"/>
    <property type="match status" value="1"/>
</dbReference>
<dbReference type="Gene3D" id="3.20.20.70">
    <property type="entry name" value="Aldolase class I"/>
    <property type="match status" value="1"/>
</dbReference>
<dbReference type="InterPro" id="IPR000652">
    <property type="entry name" value="Triosephosphate_isomerase"/>
</dbReference>
<gene>
    <name evidence="4" type="ORF">A2W41_03635</name>
</gene>
<dbReference type="PANTHER" id="PTHR21139:SF42">
    <property type="entry name" value="TRIOSEPHOSPHATE ISOMERASE"/>
    <property type="match status" value="1"/>
</dbReference>